<keyword evidence="5 8" id="KW-1133">Transmembrane helix</keyword>
<evidence type="ECO:0000256" key="4">
    <source>
        <dbReference type="ARBA" id="ARBA00022970"/>
    </source>
</evidence>
<dbReference type="RefSeq" id="XP_007830032.1">
    <property type="nucleotide sequence ID" value="XM_007831841.1"/>
</dbReference>
<feature type="transmembrane region" description="Helical" evidence="8">
    <location>
        <begin position="495"/>
        <end position="515"/>
    </location>
</feature>
<dbReference type="GeneID" id="19268273"/>
<feature type="transmembrane region" description="Helical" evidence="8">
    <location>
        <begin position="296"/>
        <end position="315"/>
    </location>
</feature>
<organism evidence="10 11">
    <name type="scientific">Pestalotiopsis fici (strain W106-1 / CGMCC3.15140)</name>
    <dbReference type="NCBI Taxonomy" id="1229662"/>
    <lineage>
        <taxon>Eukaryota</taxon>
        <taxon>Fungi</taxon>
        <taxon>Dikarya</taxon>
        <taxon>Ascomycota</taxon>
        <taxon>Pezizomycotina</taxon>
        <taxon>Sordariomycetes</taxon>
        <taxon>Xylariomycetidae</taxon>
        <taxon>Amphisphaeriales</taxon>
        <taxon>Sporocadaceae</taxon>
        <taxon>Pestalotiopsis</taxon>
    </lineage>
</organism>
<evidence type="ECO:0000313" key="10">
    <source>
        <dbReference type="EMBL" id="ETS85235.1"/>
    </source>
</evidence>
<sequence length="560" mass="61243">MSALPSSSSSSSHRAIGYTQLSQIADTDMANPKHPDPTTELFSEDGGQRGDFRAIDPESGVKRGLKTRHLSMMALAGIIGPGLLVGSGGALSSGGPASLLIGFGVIGIIAFSIMQSLGELTTLYPSGGAFTKLADRFVDKAFGVAVGWNYFIIWFAVLANEYNAVTSVLVFWGPQVPVWGYFLILWCAFLAFQLLGVETFGEAEFWLALIKLLGLTAYFLFAIIYVSGGIKGADAIGFRYWHDPGPFVEGFRGVATVFVFCSTFYAGVESVAVAATETRNPKVAVPLAIRQTFWRIVFIYMGSAFFFGLTCPANADDLTNGASRALKSPMTIAIQNAGWEGGVHLINAFILVTCVSAINSSIYISSRTLLFMAQDGKAPKILGKTDSRGVPIPAIVLANACGALSLMNIRTGSAEAYNYIVNLSGVSTFLVWGSISFTHIRFRDAWKVQGNREEDLPFRSSLYPWNAYFGLGANMFLALVQGWTTLSPFDAGSFVDAYILLPLFPIIYFGYKLVFKTRFWRAEEIDLQYGQRRDLDEVKELRTGELEGHLPFWRRLLKSF</sequence>
<dbReference type="OMA" id="WRILFVY"/>
<dbReference type="GO" id="GO:0015171">
    <property type="term" value="F:amino acid transmembrane transporter activity"/>
    <property type="evidence" value="ECO:0007669"/>
    <property type="project" value="TreeGrafter"/>
</dbReference>
<dbReference type="PROSITE" id="PS00218">
    <property type="entry name" value="AMINO_ACID_PERMEASE_1"/>
    <property type="match status" value="1"/>
</dbReference>
<feature type="transmembrane region" description="Helical" evidence="8">
    <location>
        <begin position="463"/>
        <end position="483"/>
    </location>
</feature>
<keyword evidence="2" id="KW-0813">Transport</keyword>
<feature type="domain" description="Amino acid permease/ SLC12A" evidence="9">
    <location>
        <begin position="69"/>
        <end position="519"/>
    </location>
</feature>
<feature type="transmembrane region" description="Helical" evidence="8">
    <location>
        <begin position="250"/>
        <end position="275"/>
    </location>
</feature>
<proteinExistence type="predicted"/>
<gene>
    <name evidence="10" type="ORF">PFICI_03260</name>
</gene>
<feature type="transmembrane region" description="Helical" evidence="8">
    <location>
        <begin position="419"/>
        <end position="442"/>
    </location>
</feature>
<feature type="transmembrane region" description="Helical" evidence="8">
    <location>
        <begin position="345"/>
        <end position="370"/>
    </location>
</feature>
<dbReference type="PIRSF" id="PIRSF006060">
    <property type="entry name" value="AA_transporter"/>
    <property type="match status" value="1"/>
</dbReference>
<evidence type="ECO:0000256" key="1">
    <source>
        <dbReference type="ARBA" id="ARBA00004141"/>
    </source>
</evidence>
<dbReference type="FunFam" id="1.20.1740.10:FF:000001">
    <property type="entry name" value="Amino acid permease"/>
    <property type="match status" value="1"/>
</dbReference>
<evidence type="ECO:0000256" key="6">
    <source>
        <dbReference type="ARBA" id="ARBA00023136"/>
    </source>
</evidence>
<dbReference type="EMBL" id="KI912110">
    <property type="protein sequence ID" value="ETS85235.1"/>
    <property type="molecule type" value="Genomic_DNA"/>
</dbReference>
<dbReference type="Pfam" id="PF00324">
    <property type="entry name" value="AA_permease"/>
    <property type="match status" value="1"/>
</dbReference>
<evidence type="ECO:0000256" key="7">
    <source>
        <dbReference type="SAM" id="MobiDB-lite"/>
    </source>
</evidence>
<evidence type="ECO:0000259" key="9">
    <source>
        <dbReference type="Pfam" id="PF00324"/>
    </source>
</evidence>
<evidence type="ECO:0000256" key="8">
    <source>
        <dbReference type="SAM" id="Phobius"/>
    </source>
</evidence>
<feature type="transmembrane region" description="Helical" evidence="8">
    <location>
        <begin position="72"/>
        <end position="91"/>
    </location>
</feature>
<dbReference type="AlphaFoldDB" id="W3XGU3"/>
<keyword evidence="3 8" id="KW-0812">Transmembrane</keyword>
<feature type="transmembrane region" description="Helical" evidence="8">
    <location>
        <begin position="390"/>
        <end position="407"/>
    </location>
</feature>
<feature type="region of interest" description="Disordered" evidence="7">
    <location>
        <begin position="26"/>
        <end position="58"/>
    </location>
</feature>
<keyword evidence="6 8" id="KW-0472">Membrane</keyword>
<dbReference type="PANTHER" id="PTHR43341:SF26">
    <property type="entry name" value="GENERAL AMINO ACID PERMEASE AGP3"/>
    <property type="match status" value="1"/>
</dbReference>
<name>W3XGU3_PESFW</name>
<dbReference type="Gene3D" id="1.20.1740.10">
    <property type="entry name" value="Amino acid/polyamine transporter I"/>
    <property type="match status" value="1"/>
</dbReference>
<dbReference type="OrthoDB" id="3900342at2759"/>
<dbReference type="InterPro" id="IPR004840">
    <property type="entry name" value="Amino_acid_permease_CS"/>
</dbReference>
<dbReference type="InterPro" id="IPR004841">
    <property type="entry name" value="AA-permease/SLC12A_dom"/>
</dbReference>
<dbReference type="Proteomes" id="UP000030651">
    <property type="component" value="Unassembled WGS sequence"/>
</dbReference>
<feature type="transmembrane region" description="Helical" evidence="8">
    <location>
        <begin position="178"/>
        <end position="197"/>
    </location>
</feature>
<feature type="transmembrane region" description="Helical" evidence="8">
    <location>
        <begin position="97"/>
        <end position="117"/>
    </location>
</feature>
<dbReference type="FunCoup" id="W3XGU3">
    <property type="interactions" value="121"/>
</dbReference>
<dbReference type="InParanoid" id="W3XGU3"/>
<feature type="transmembrane region" description="Helical" evidence="8">
    <location>
        <begin position="209"/>
        <end position="230"/>
    </location>
</feature>
<dbReference type="HOGENOM" id="CLU_007946_9_3_1"/>
<dbReference type="InterPro" id="IPR050524">
    <property type="entry name" value="APC_YAT"/>
</dbReference>
<evidence type="ECO:0000256" key="5">
    <source>
        <dbReference type="ARBA" id="ARBA00022989"/>
    </source>
</evidence>
<evidence type="ECO:0000313" key="11">
    <source>
        <dbReference type="Proteomes" id="UP000030651"/>
    </source>
</evidence>
<dbReference type="PANTHER" id="PTHR43341">
    <property type="entry name" value="AMINO ACID PERMEASE"/>
    <property type="match status" value="1"/>
</dbReference>
<keyword evidence="4" id="KW-0029">Amino-acid transport</keyword>
<keyword evidence="11" id="KW-1185">Reference proteome</keyword>
<accession>W3XGU3</accession>
<reference evidence="11" key="1">
    <citation type="journal article" date="2015" name="BMC Genomics">
        <title>Genomic and transcriptomic analysis of the endophytic fungus Pestalotiopsis fici reveals its lifestyle and high potential for synthesis of natural products.</title>
        <authorList>
            <person name="Wang X."/>
            <person name="Zhang X."/>
            <person name="Liu L."/>
            <person name="Xiang M."/>
            <person name="Wang W."/>
            <person name="Sun X."/>
            <person name="Che Y."/>
            <person name="Guo L."/>
            <person name="Liu G."/>
            <person name="Guo L."/>
            <person name="Wang C."/>
            <person name="Yin W.B."/>
            <person name="Stadler M."/>
            <person name="Zhang X."/>
            <person name="Liu X."/>
        </authorList>
    </citation>
    <scope>NUCLEOTIDE SEQUENCE [LARGE SCALE GENOMIC DNA]</scope>
    <source>
        <strain evidence="11">W106-1 / CGMCC3.15140</strain>
    </source>
</reference>
<protein>
    <submittedName>
        <fullName evidence="10">General amino acid permease AGP3</fullName>
    </submittedName>
</protein>
<dbReference type="eggNOG" id="KOG1286">
    <property type="taxonomic scope" value="Eukaryota"/>
</dbReference>
<comment type="subcellular location">
    <subcellularLocation>
        <location evidence="1">Membrane</location>
        <topology evidence="1">Multi-pass membrane protein</topology>
    </subcellularLocation>
</comment>
<feature type="transmembrane region" description="Helical" evidence="8">
    <location>
        <begin position="137"/>
        <end position="158"/>
    </location>
</feature>
<feature type="compositionally biased region" description="Basic and acidic residues" evidence="7">
    <location>
        <begin position="46"/>
        <end position="58"/>
    </location>
</feature>
<evidence type="ECO:0000256" key="3">
    <source>
        <dbReference type="ARBA" id="ARBA00022692"/>
    </source>
</evidence>
<evidence type="ECO:0000256" key="2">
    <source>
        <dbReference type="ARBA" id="ARBA00022448"/>
    </source>
</evidence>
<dbReference type="GO" id="GO:0016020">
    <property type="term" value="C:membrane"/>
    <property type="evidence" value="ECO:0007669"/>
    <property type="project" value="UniProtKB-SubCell"/>
</dbReference>
<dbReference type="KEGG" id="pfy:PFICI_03260"/>